<keyword evidence="3" id="KW-1185">Reference proteome</keyword>
<dbReference type="HOGENOM" id="CLU_3165132_0_0_11"/>
<sequence length="47" mass="5231">MFDYSDAGKHREDSGWESIARRRGLRISPSPASREPLVREGAKGITS</sequence>
<evidence type="ECO:0000313" key="2">
    <source>
        <dbReference type="EMBL" id="EFE88302.1"/>
    </source>
</evidence>
<dbReference type="EMBL" id="ACCG02000016">
    <property type="protein sequence ID" value="EFE88302.1"/>
    <property type="molecule type" value="Genomic_DNA"/>
</dbReference>
<organism evidence="2 3">
    <name type="scientific">Bifidobacterium breve DSM 20213 = JCM 1192</name>
    <dbReference type="NCBI Taxonomy" id="518634"/>
    <lineage>
        <taxon>Bacteria</taxon>
        <taxon>Bacillati</taxon>
        <taxon>Actinomycetota</taxon>
        <taxon>Actinomycetes</taxon>
        <taxon>Bifidobacteriales</taxon>
        <taxon>Bifidobacteriaceae</taxon>
        <taxon>Bifidobacterium</taxon>
    </lineage>
</organism>
<reference evidence="2 3" key="1">
    <citation type="submission" date="2010-02" db="EMBL/GenBank/DDBJ databases">
        <authorList>
            <person name="Weinstock G."/>
            <person name="Sodergren E."/>
            <person name="Clifton S."/>
            <person name="Fulton L."/>
            <person name="Fulton B."/>
            <person name="Courtney L."/>
            <person name="Fronick C."/>
            <person name="Harrison M."/>
            <person name="Strong C."/>
            <person name="Farmer C."/>
            <person name="Delahaunty K."/>
            <person name="Markovic C."/>
            <person name="Hall O."/>
            <person name="Minx P."/>
            <person name="Tomlinson C."/>
            <person name="Mitreva M."/>
            <person name="Nelson J."/>
            <person name="Hou S."/>
            <person name="Wollam A."/>
            <person name="Pepin K.H."/>
            <person name="Johnson M."/>
            <person name="Bhonagiri V."/>
            <person name="Zhang X."/>
            <person name="Suruliraj S."/>
            <person name="Warren W."/>
            <person name="Chinwalla A."/>
            <person name="Mardis E.R."/>
            <person name="Wilson R.K."/>
        </authorList>
    </citation>
    <scope>NUCLEOTIDE SEQUENCE [LARGE SCALE GENOMIC DNA]</scope>
    <source>
        <strain evidence="2 3">DSM 20213</strain>
    </source>
</reference>
<feature type="compositionally biased region" description="Basic and acidic residues" evidence="1">
    <location>
        <begin position="36"/>
        <end position="47"/>
    </location>
</feature>
<dbReference type="PATRIC" id="fig|518634.7.peg.1905"/>
<comment type="caution">
    <text evidence="2">The sequence shown here is derived from an EMBL/GenBank/DDBJ whole genome shotgun (WGS) entry which is preliminary data.</text>
</comment>
<dbReference type="AlphaFoldDB" id="D4BS88"/>
<name>D4BS88_BIFBR</name>
<gene>
    <name evidence="2" type="ORF">BIFBRE_04981</name>
</gene>
<evidence type="ECO:0000256" key="1">
    <source>
        <dbReference type="SAM" id="MobiDB-lite"/>
    </source>
</evidence>
<feature type="compositionally biased region" description="Basic and acidic residues" evidence="1">
    <location>
        <begin position="1"/>
        <end position="14"/>
    </location>
</feature>
<accession>D4BS88</accession>
<dbReference type="Proteomes" id="UP000003191">
    <property type="component" value="Unassembled WGS sequence"/>
</dbReference>
<evidence type="ECO:0000313" key="3">
    <source>
        <dbReference type="Proteomes" id="UP000003191"/>
    </source>
</evidence>
<feature type="region of interest" description="Disordered" evidence="1">
    <location>
        <begin position="1"/>
        <end position="47"/>
    </location>
</feature>
<protein>
    <submittedName>
        <fullName evidence="2">Uncharacterized protein</fullName>
    </submittedName>
</protein>
<proteinExistence type="predicted"/>